<gene>
    <name evidence="12" type="primary">106662248</name>
</gene>
<feature type="compositionally biased region" description="Basic and acidic residues" evidence="10">
    <location>
        <begin position="1277"/>
        <end position="1306"/>
    </location>
</feature>
<feature type="compositionally biased region" description="Polar residues" evidence="10">
    <location>
        <begin position="1009"/>
        <end position="1021"/>
    </location>
</feature>
<feature type="compositionally biased region" description="Low complexity" evidence="10">
    <location>
        <begin position="1149"/>
        <end position="1209"/>
    </location>
</feature>
<dbReference type="OrthoDB" id="2281547at2759"/>
<evidence type="ECO:0000313" key="13">
    <source>
        <dbReference type="Proteomes" id="UP000494040"/>
    </source>
</evidence>
<dbReference type="GO" id="GO:0045944">
    <property type="term" value="P:positive regulation of transcription by RNA polymerase II"/>
    <property type="evidence" value="ECO:0007669"/>
    <property type="project" value="UniProtKB-ARBA"/>
</dbReference>
<keyword evidence="5 9" id="KW-0010">Activator</keyword>
<keyword evidence="13" id="KW-1185">Reference proteome</keyword>
<comment type="similarity">
    <text evidence="2 9">Belongs to the Mediator complex subunit 1 family.</text>
</comment>
<organism evidence="12 13">
    <name type="scientific">Cimex lectularius</name>
    <name type="common">Bed bug</name>
    <name type="synonym">Acanthia lectularia</name>
    <dbReference type="NCBI Taxonomy" id="79782"/>
    <lineage>
        <taxon>Eukaryota</taxon>
        <taxon>Metazoa</taxon>
        <taxon>Ecdysozoa</taxon>
        <taxon>Arthropoda</taxon>
        <taxon>Hexapoda</taxon>
        <taxon>Insecta</taxon>
        <taxon>Pterygota</taxon>
        <taxon>Neoptera</taxon>
        <taxon>Paraneoptera</taxon>
        <taxon>Hemiptera</taxon>
        <taxon>Heteroptera</taxon>
        <taxon>Panheteroptera</taxon>
        <taxon>Cimicomorpha</taxon>
        <taxon>Cimicidae</taxon>
        <taxon>Cimex</taxon>
    </lineage>
</organism>
<feature type="compositionally biased region" description="Low complexity" evidence="10">
    <location>
        <begin position="842"/>
        <end position="860"/>
    </location>
</feature>
<feature type="compositionally biased region" description="Pro residues" evidence="10">
    <location>
        <begin position="824"/>
        <end position="837"/>
    </location>
</feature>
<dbReference type="OMA" id="NMKERHE"/>
<evidence type="ECO:0000256" key="9">
    <source>
        <dbReference type="RuleBase" id="RU364059"/>
    </source>
</evidence>
<feature type="compositionally biased region" description="Basic and acidic residues" evidence="10">
    <location>
        <begin position="791"/>
        <end position="810"/>
    </location>
</feature>
<dbReference type="Pfam" id="PF10744">
    <property type="entry name" value="Med1"/>
    <property type="match status" value="1"/>
</dbReference>
<keyword evidence="4 9" id="KW-0805">Transcription regulation</keyword>
<feature type="compositionally biased region" description="Low complexity" evidence="10">
    <location>
        <begin position="769"/>
        <end position="788"/>
    </location>
</feature>
<dbReference type="InterPro" id="IPR019680">
    <property type="entry name" value="Mediator_Med1"/>
</dbReference>
<dbReference type="GO" id="GO:0003712">
    <property type="term" value="F:transcription coregulator activity"/>
    <property type="evidence" value="ECO:0007669"/>
    <property type="project" value="InterPro"/>
</dbReference>
<proteinExistence type="inferred from homology"/>
<evidence type="ECO:0000256" key="5">
    <source>
        <dbReference type="ARBA" id="ARBA00023159"/>
    </source>
</evidence>
<dbReference type="InterPro" id="IPR051999">
    <property type="entry name" value="Mediator_complex_subunit_1"/>
</dbReference>
<dbReference type="GO" id="GO:0016592">
    <property type="term" value="C:mediator complex"/>
    <property type="evidence" value="ECO:0007669"/>
    <property type="project" value="InterPro"/>
</dbReference>
<comment type="function">
    <text evidence="9">Component of the Mediator complex, a coactivator involved in the regulated transcription of nearly all RNA polymerase II-dependent genes. Mediator functions as a bridge to convey information from gene-specific regulatory proteins to the basal RNA polymerase II transcription machinery. Mediator is recruited to promoters by direct interactions with regulatory proteins and serves as a scaffold for the assembly of a functional preinitiation complex with RNA polymerase II and the general transcription factors.</text>
</comment>
<feature type="compositionally biased region" description="Gly residues" evidence="10">
    <location>
        <begin position="518"/>
        <end position="533"/>
    </location>
</feature>
<dbReference type="KEGG" id="clec:106662248"/>
<feature type="compositionally biased region" description="Basic and acidic residues" evidence="10">
    <location>
        <begin position="945"/>
        <end position="961"/>
    </location>
</feature>
<comment type="subcellular location">
    <subcellularLocation>
        <location evidence="1 9">Nucleus</location>
    </subcellularLocation>
</comment>
<feature type="compositionally biased region" description="Basic and acidic residues" evidence="10">
    <location>
        <begin position="1212"/>
        <end position="1224"/>
    </location>
</feature>
<evidence type="ECO:0000256" key="10">
    <source>
        <dbReference type="SAM" id="MobiDB-lite"/>
    </source>
</evidence>
<dbReference type="Proteomes" id="UP000494040">
    <property type="component" value="Unassembled WGS sequence"/>
</dbReference>
<feature type="region of interest" description="Disordered" evidence="10">
    <location>
        <begin position="518"/>
        <end position="582"/>
    </location>
</feature>
<dbReference type="PANTHER" id="PTHR12881:SF10">
    <property type="entry name" value="MEDIATOR OF RNA POLYMERASE II TRANSCRIPTION SUBUNIT 1"/>
    <property type="match status" value="1"/>
</dbReference>
<feature type="compositionally biased region" description="Polar residues" evidence="10">
    <location>
        <begin position="1307"/>
        <end position="1327"/>
    </location>
</feature>
<feature type="compositionally biased region" description="Low complexity" evidence="10">
    <location>
        <begin position="1065"/>
        <end position="1074"/>
    </location>
</feature>
<evidence type="ECO:0000256" key="2">
    <source>
        <dbReference type="ARBA" id="ARBA00006210"/>
    </source>
</evidence>
<evidence type="ECO:0000256" key="6">
    <source>
        <dbReference type="ARBA" id="ARBA00023163"/>
    </source>
</evidence>
<evidence type="ECO:0000256" key="8">
    <source>
        <dbReference type="ARBA" id="ARBA00031254"/>
    </source>
</evidence>
<name>A0A8I6RBU7_CIMLE</name>
<keyword evidence="6 9" id="KW-0804">Transcription</keyword>
<dbReference type="PANTHER" id="PTHR12881">
    <property type="entry name" value="MEDIATOR OF RNA POLYMERASE II TRANSCRIPTION SUBUNIT 1"/>
    <property type="match status" value="1"/>
</dbReference>
<feature type="domain" description="Mediator complex subunit Med1" evidence="11">
    <location>
        <begin position="67"/>
        <end position="418"/>
    </location>
</feature>
<sequence>MEGLIPSSIPSLKGRDKSKEWQMEMLMEKLRAKSNQYRSFFESSKTLRLTMLEKRYPIDNIERSHLQKCLDTLQQNIKVTTHQAMIERLESVTRQLGLKFVTGPSGLDLFISSDMFYLEVVLEMNGGVKDVKIHHEGHGEQQSCDELVACLTRRDFADFTAQLEGFASIYQINAEKKVKCKAYDALTSLETDLLTLASLHSYINDTLTMIHQSPVGYLEKRRGGHAMKLTFFVSPYDLLDPMTRTVRKLPTEGKLGFGQSVSVCMESSSAHKLQTAPLVTINRDNNWPCYAPLSPSNSLTVTGCFVLTLNKPMPLCLSLINSIQAVTQLECADVSRSHPILSLISQHISEGKADSANGRGLFVNVGDQHHCYLMTEGRGLDAVLVSSIPFTHPNHVPQIITYLRQQALFNAVVASCVRPNTKQDLESMIMLEVTPLSWQHLSISLEHPVEESMATVEIDLTSIDRVTCKVYTSGESGSTSSEYATTVFQRCLSIPVTMRSLIKQWNAQSQRMTNFYNGLGGSTGGSGQGGNQGGNDFTPDVKIKLEPGLSLVHQGGSFDDSPGGGFDSFSSGPMETSELSISQTSISFPDLQGKNFLGLLDTGSGGSGMASSERKKRKRRSGDISWRSDKDSSSNDSTPLGTPTSREPVELPTPTSSSGLEFSTLCDLENSTTCDKASDLDIEEVIIGNPPEIEDVEEILKGNIKKVKKSKDEKKSASDILFDLENKNLVPPSVSITPISSSSMTTHNFNSILSGMGLERRPGIEIIPISSAAPAPTQSSITITPISSKNVSEERSKDRKSSRSREDKARTDRKRKRKREDSPMGPPEKVPPKPDPLSKPVSVSIKPADSSSPSPSSPASGNIRKYSSSPTSSNQLVLVAKSSPSSASKSSKQSPKHSPAYGTSSPKNSLTSSPKHGTSSPKHQSSSSSGKPSLSTLKSAVSSPSKEKSKSKEGKDKDRKGFSSGHSSPKLKSSSVKIKQLDLTNIDVPQSLQTGGTTPPQTGDGGKSSSGQSRIKKNSLSAVIDKLKSAQSCGEGETIKEKKEKSGGGSSSSSSKSDVKASTTGNSGNNNNNSGSGGKPGENKTGEYMVKPSSDGMKITINKTRTKDSKAKSSSSSSSSGSGSPKTVSSNKPGASSSSSSSVRKTHTTSQKSSSPGLKSSSGSSSSSSASSTSSTSSSSSNSSSKRSGSLTSLLKTSGKGGSSPKTSSDQSRVREKPKSKSSSEKSVFSSSKTDAKKMSPLRDENDFKNQTLIVEGFIKQLDAKYHIPKLSARNSNQDDKKEKTSSEKSSDSPKERYQRSEDQKPKGTSSISVLSPKVSTKGTEGAETSNISIIPVKSTEDAGSTDDTLSSLKIELPISTMSFIEQQPPELINEEDYISRPLSSNLPCTVQEAAEMLLDFSAPGKGDKLMMLRNTPPPPPLPLPPLPPAFPGSPSVSVHIVKSPAPVGRDLPNMVIPSPHSPSSCITDDELMDEAVVGMGK</sequence>
<feature type="compositionally biased region" description="Low complexity" evidence="10">
    <location>
        <begin position="1112"/>
        <end position="1142"/>
    </location>
</feature>
<evidence type="ECO:0000256" key="3">
    <source>
        <dbReference type="ARBA" id="ARBA00020612"/>
    </source>
</evidence>
<evidence type="ECO:0000259" key="11">
    <source>
        <dbReference type="Pfam" id="PF10744"/>
    </source>
</evidence>
<evidence type="ECO:0000256" key="7">
    <source>
        <dbReference type="ARBA" id="ARBA00023242"/>
    </source>
</evidence>
<feature type="compositionally biased region" description="Polar residues" evidence="10">
    <location>
        <begin position="901"/>
        <end position="915"/>
    </location>
</feature>
<keyword evidence="7 9" id="KW-0539">Nucleus</keyword>
<feature type="compositionally biased region" description="Basic and acidic residues" evidence="10">
    <location>
        <begin position="1037"/>
        <end position="1046"/>
    </location>
</feature>
<feature type="compositionally biased region" description="Low complexity" evidence="10">
    <location>
        <begin position="880"/>
        <end position="900"/>
    </location>
</feature>
<accession>A0A8I6RBU7</accession>
<feature type="compositionally biased region" description="Low complexity" evidence="10">
    <location>
        <begin position="963"/>
        <end position="978"/>
    </location>
</feature>
<feature type="compositionally biased region" description="Basic and acidic residues" evidence="10">
    <location>
        <begin position="1234"/>
        <end position="1248"/>
    </location>
</feature>
<feature type="compositionally biased region" description="Polar residues" evidence="10">
    <location>
        <begin position="865"/>
        <end position="876"/>
    </location>
</feature>
<reference evidence="12" key="1">
    <citation type="submission" date="2022-01" db="UniProtKB">
        <authorList>
            <consortium name="EnsemblMetazoa"/>
        </authorList>
    </citation>
    <scope>IDENTIFICATION</scope>
</reference>
<feature type="compositionally biased region" description="Polar residues" evidence="10">
    <location>
        <begin position="634"/>
        <end position="645"/>
    </location>
</feature>
<feature type="compositionally biased region" description="Low complexity" evidence="10">
    <location>
        <begin position="555"/>
        <end position="573"/>
    </location>
</feature>
<feature type="region of interest" description="Disordered" evidence="10">
    <location>
        <begin position="769"/>
        <end position="1251"/>
    </location>
</feature>
<protein>
    <recommendedName>
        <fullName evidence="3 9">Mediator of RNA polymerase II transcription subunit 1</fullName>
    </recommendedName>
    <alternativeName>
        <fullName evidence="8 9">Mediator complex subunit 1</fullName>
    </alternativeName>
</protein>
<evidence type="ECO:0000313" key="12">
    <source>
        <dbReference type="EnsemblMetazoa" id="XP_014241661.1"/>
    </source>
</evidence>
<dbReference type="EnsemblMetazoa" id="XM_014386175.2">
    <property type="protein sequence ID" value="XP_014241661.1"/>
    <property type="gene ID" value="LOC106662248"/>
</dbReference>
<evidence type="ECO:0000256" key="1">
    <source>
        <dbReference type="ARBA" id="ARBA00004123"/>
    </source>
</evidence>
<feature type="region of interest" description="Disordered" evidence="10">
    <location>
        <begin position="599"/>
        <end position="661"/>
    </location>
</feature>
<feature type="region of interest" description="Disordered" evidence="10">
    <location>
        <begin position="1269"/>
        <end position="1327"/>
    </location>
</feature>
<evidence type="ECO:0000256" key="4">
    <source>
        <dbReference type="ARBA" id="ARBA00023015"/>
    </source>
</evidence>
<feature type="compositionally biased region" description="Low complexity" evidence="10">
    <location>
        <begin position="993"/>
        <end position="1002"/>
    </location>
</feature>
<feature type="compositionally biased region" description="Low complexity" evidence="10">
    <location>
        <begin position="916"/>
        <end position="944"/>
    </location>
</feature>